<sequence>MSILHGPVTSFPDDATITAAFAEQVRDRPDALAVVDGGHSLTYRELDERADRLATLLRRRGAGAESRVGIVLERGHEMITAILATLKAGAAYVPISVAYPADRQRTIAAEAEVSVLVTPELIEQAADPALTVERLAPPAGSRALAYVLFTSGSTGRPKGVMVEHRSVLRLVRDPDYISLGPDERIAQVANPSFDAFTFEIWGALLNGGTLCVIPTAAVLSPGAFKRALARHRVTTTVLATALFAEIMADQPDTFAGLRNVLVGGDVLNVAHARRLVEDPRHRPGRLLNVYGPTETTAWATYAVVETVPAGATSIPIGGPIANTSCYVLDADRKPVQPGETGELFVGGTGVARGYAGQPEQTRERFLPDPFGTRDDALMYRTGDLVRTGPDGLLQFLGRIDDQVKIRGYRVEPGEVEAALSAHSQVRQVAVVAERAEGDRRLVAHVVPASPELTATELRQFLAGRLPEWMVPALFVFSERLALSAHGKIDKSRLPETPADLAEETAVPPRTELEESLAAITAEMLGLTSVGVTDDFFALGGHSLLAMRLLSRVNDQFDTYVALGTFLYEPTVERLAAEVSGGR</sequence>
<dbReference type="Gene3D" id="2.30.38.10">
    <property type="entry name" value="Luciferase, Domain 3"/>
    <property type="match status" value="1"/>
</dbReference>
<dbReference type="InterPro" id="IPR025110">
    <property type="entry name" value="AMP-bd_C"/>
</dbReference>
<keyword evidence="1" id="KW-0596">Phosphopantetheine</keyword>
<evidence type="ECO:0000313" key="4">
    <source>
        <dbReference type="EMBL" id="WIM94417.1"/>
    </source>
</evidence>
<accession>A0ABY8WA82</accession>
<dbReference type="SUPFAM" id="SSF56801">
    <property type="entry name" value="Acetyl-CoA synthetase-like"/>
    <property type="match status" value="1"/>
</dbReference>
<dbReference type="Proteomes" id="UP001240150">
    <property type="component" value="Chromosome"/>
</dbReference>
<dbReference type="Pfam" id="PF00501">
    <property type="entry name" value="AMP-binding"/>
    <property type="match status" value="1"/>
</dbReference>
<dbReference type="Gene3D" id="3.40.50.980">
    <property type="match status" value="2"/>
</dbReference>
<dbReference type="PROSITE" id="PS00455">
    <property type="entry name" value="AMP_BINDING"/>
    <property type="match status" value="1"/>
</dbReference>
<dbReference type="InterPro" id="IPR010071">
    <property type="entry name" value="AA_adenyl_dom"/>
</dbReference>
<dbReference type="EMBL" id="CP126980">
    <property type="protein sequence ID" value="WIM94417.1"/>
    <property type="molecule type" value="Genomic_DNA"/>
</dbReference>
<keyword evidence="5" id="KW-1185">Reference proteome</keyword>
<proteinExistence type="predicted"/>
<dbReference type="PROSITE" id="PS00012">
    <property type="entry name" value="PHOSPHOPANTETHEINE"/>
    <property type="match status" value="1"/>
</dbReference>
<dbReference type="NCBIfam" id="TIGR01733">
    <property type="entry name" value="AA-adenyl-dom"/>
    <property type="match status" value="1"/>
</dbReference>
<keyword evidence="2" id="KW-0597">Phosphoprotein</keyword>
<name>A0ABY8WA82_9ACTN</name>
<dbReference type="InterPro" id="IPR009081">
    <property type="entry name" value="PP-bd_ACP"/>
</dbReference>
<dbReference type="PROSITE" id="PS50075">
    <property type="entry name" value="CARRIER"/>
    <property type="match status" value="1"/>
</dbReference>
<gene>
    <name evidence="4" type="ORF">ACTOB_006440</name>
</gene>
<dbReference type="CDD" id="cd12117">
    <property type="entry name" value="A_NRPS_Srf_like"/>
    <property type="match status" value="1"/>
</dbReference>
<dbReference type="RefSeq" id="WP_284915620.1">
    <property type="nucleotide sequence ID" value="NZ_CP126980.1"/>
</dbReference>
<dbReference type="Pfam" id="PF13193">
    <property type="entry name" value="AMP-binding_C"/>
    <property type="match status" value="1"/>
</dbReference>
<dbReference type="Pfam" id="PF00550">
    <property type="entry name" value="PP-binding"/>
    <property type="match status" value="1"/>
</dbReference>
<reference evidence="4 5" key="1">
    <citation type="submission" date="2023-06" db="EMBL/GenBank/DDBJ databases">
        <authorList>
            <person name="Yushchuk O."/>
            <person name="Binda E."/>
            <person name="Ruckert-Reed C."/>
            <person name="Fedorenko V."/>
            <person name="Kalinowski J."/>
            <person name="Marinelli F."/>
        </authorList>
    </citation>
    <scope>NUCLEOTIDE SEQUENCE [LARGE SCALE GENOMIC DNA]</scope>
    <source>
        <strain evidence="4 5">NRRL 3884</strain>
    </source>
</reference>
<evidence type="ECO:0000256" key="1">
    <source>
        <dbReference type="ARBA" id="ARBA00022450"/>
    </source>
</evidence>
<dbReference type="InterPro" id="IPR036736">
    <property type="entry name" value="ACP-like_sf"/>
</dbReference>
<dbReference type="PANTHER" id="PTHR45527:SF1">
    <property type="entry name" value="FATTY ACID SYNTHASE"/>
    <property type="match status" value="1"/>
</dbReference>
<dbReference type="InterPro" id="IPR000873">
    <property type="entry name" value="AMP-dep_synth/lig_dom"/>
</dbReference>
<dbReference type="InterPro" id="IPR045851">
    <property type="entry name" value="AMP-bd_C_sf"/>
</dbReference>
<evidence type="ECO:0000259" key="3">
    <source>
        <dbReference type="PROSITE" id="PS50075"/>
    </source>
</evidence>
<dbReference type="Gene3D" id="3.40.50.1820">
    <property type="entry name" value="alpha/beta hydrolase"/>
    <property type="match status" value="1"/>
</dbReference>
<dbReference type="InterPro" id="IPR029058">
    <property type="entry name" value="AB_hydrolase_fold"/>
</dbReference>
<dbReference type="SUPFAM" id="SSF47336">
    <property type="entry name" value="ACP-like"/>
    <property type="match status" value="1"/>
</dbReference>
<protein>
    <submittedName>
        <fullName evidence="4">Non-ribosomal peptide synthetase</fullName>
    </submittedName>
</protein>
<dbReference type="InterPro" id="IPR020845">
    <property type="entry name" value="AMP-binding_CS"/>
</dbReference>
<evidence type="ECO:0000256" key="2">
    <source>
        <dbReference type="ARBA" id="ARBA00022553"/>
    </source>
</evidence>
<organism evidence="4 5">
    <name type="scientific">Actinoplanes oblitus</name>
    <dbReference type="NCBI Taxonomy" id="3040509"/>
    <lineage>
        <taxon>Bacteria</taxon>
        <taxon>Bacillati</taxon>
        <taxon>Actinomycetota</taxon>
        <taxon>Actinomycetes</taxon>
        <taxon>Micromonosporales</taxon>
        <taxon>Micromonosporaceae</taxon>
        <taxon>Actinoplanes</taxon>
    </lineage>
</organism>
<dbReference type="InterPro" id="IPR006162">
    <property type="entry name" value="Ppantetheine_attach_site"/>
</dbReference>
<dbReference type="Gene3D" id="3.30.300.30">
    <property type="match status" value="1"/>
</dbReference>
<evidence type="ECO:0000313" key="5">
    <source>
        <dbReference type="Proteomes" id="UP001240150"/>
    </source>
</evidence>
<feature type="domain" description="Carrier" evidence="3">
    <location>
        <begin position="507"/>
        <end position="582"/>
    </location>
</feature>
<dbReference type="PANTHER" id="PTHR45527">
    <property type="entry name" value="NONRIBOSOMAL PEPTIDE SYNTHETASE"/>
    <property type="match status" value="1"/>
</dbReference>